<dbReference type="Pfam" id="PF02141">
    <property type="entry name" value="DENN"/>
    <property type="match status" value="1"/>
</dbReference>
<dbReference type="SMART" id="SM00799">
    <property type="entry name" value="DENN"/>
    <property type="match status" value="1"/>
</dbReference>
<evidence type="ECO:0000313" key="7">
    <source>
        <dbReference type="EMBL" id="CEG36661.1"/>
    </source>
</evidence>
<dbReference type="InterPro" id="IPR005112">
    <property type="entry name" value="dDENN_dom"/>
</dbReference>
<dbReference type="InterPro" id="IPR043153">
    <property type="entry name" value="DENN_C"/>
</dbReference>
<dbReference type="InterPro" id="IPR000008">
    <property type="entry name" value="C2_dom"/>
</dbReference>
<accession>A0A0P1A8K7</accession>
<dbReference type="PROSITE" id="PS50294">
    <property type="entry name" value="WD_REPEATS_REGION"/>
    <property type="match status" value="5"/>
</dbReference>
<dbReference type="InterPro" id="IPR001194">
    <property type="entry name" value="cDENN_dom"/>
</dbReference>
<dbReference type="SUPFAM" id="SSF50978">
    <property type="entry name" value="WD40 repeat-like"/>
    <property type="match status" value="2"/>
</dbReference>
<dbReference type="CDD" id="cd00200">
    <property type="entry name" value="WD40"/>
    <property type="match status" value="1"/>
</dbReference>
<dbReference type="Pfam" id="PF03456">
    <property type="entry name" value="uDENN"/>
    <property type="match status" value="1"/>
</dbReference>
<feature type="repeat" description="WD" evidence="3">
    <location>
        <begin position="1596"/>
        <end position="1635"/>
    </location>
</feature>
<dbReference type="InterPro" id="IPR005113">
    <property type="entry name" value="uDENN_dom"/>
</dbReference>
<dbReference type="SMART" id="SM00239">
    <property type="entry name" value="C2"/>
    <property type="match status" value="1"/>
</dbReference>
<dbReference type="InterPro" id="IPR051696">
    <property type="entry name" value="DENN_Domain_GEFs"/>
</dbReference>
<dbReference type="InterPro" id="IPR036322">
    <property type="entry name" value="WD40_repeat_dom_sf"/>
</dbReference>
<dbReference type="SMART" id="SM00800">
    <property type="entry name" value="uDENN"/>
    <property type="match status" value="1"/>
</dbReference>
<evidence type="ECO:0000256" key="4">
    <source>
        <dbReference type="SAM" id="MobiDB-lite"/>
    </source>
</evidence>
<feature type="repeat" description="WD" evidence="3">
    <location>
        <begin position="1505"/>
        <end position="1535"/>
    </location>
</feature>
<dbReference type="InterPro" id="IPR035892">
    <property type="entry name" value="C2_domain_sf"/>
</dbReference>
<dbReference type="GO" id="GO:0032483">
    <property type="term" value="P:regulation of Rab protein signal transduction"/>
    <property type="evidence" value="ECO:0007669"/>
    <property type="project" value="TreeGrafter"/>
</dbReference>
<dbReference type="SMART" id="SM00801">
    <property type="entry name" value="dDENN"/>
    <property type="match status" value="1"/>
</dbReference>
<dbReference type="EMBL" id="CCYD01000217">
    <property type="protein sequence ID" value="CEG36661.1"/>
    <property type="molecule type" value="Genomic_DNA"/>
</dbReference>
<sequence>MSAVSNMPVHISPMCAALASASEKVVANSGQIVVGSLRIRVLQAIDLPAPQAAENGSIMASSWLHLPFRNPLQHQNMEHHARPNMICVLLQTTKSKVLATEARPWSSAICWDEEFHLESVTSSDELVLFLVDRVRNDTYASLPLQSDVMSSPGLIGKVTVPLVRLPVGQPVEQWYSLIRVESSLALRTALRVSLLFNPNEVPAVVMTHSPTRRRVTPTSVLSPSSATEISSASPVSKSLRTEMTNTTAISLESGVIDYVIVVEGAEHSNARASLNGAHVRFRYPPTDRHEFPLPTKIEWFCFPNGPEIITQTERPHSKLFSFVLVGGDDGLCRSYVVCLIVYHHRSASSETEKNNWHGSCLAFVTRIPLIKEISTCLFAVAQTWMAANRQTNVVEGVDVSRLAYTQIQLLRLCHEITLPIRGVFGVQFAINNSTVRLLVPSITSIYTIKETAQQELRRIASTSAKQASPTTRQRSFNAIQQGFQPSVYSLKPMFQLFDIKSIIYLVVLVLCEYRILIHSTQQSLLCPVCEGLCTLIYPFRWQHPYVPILPRVLSEYLQAPLPYILGIHSSWLQSLIENSRPEYLVVVDIDRGTIQLQEVGGPVMPHKLTTALCQRLKMILHTSSYKEIESVQLVDSKEKNHISIDERLGDSRQDGEKEQCLTFEWGSDTEKQVRLEFVCFLSALMQGYRDCLFFVNQKLPVFNKRRFFESESVDGEVIPLVTRLFSTQAFQSFLENHSSPELSVFHFVYITLCREPKDLQWSNLIRASKSQHLLLDTGPVREDIPILVSDDPSYSFENDDDFKSESGSSSKIFHTDARCCEELDFNCHESLNTLGRAIEKLLDEESSVSWTPFAMEMSDIEALTAPSSKSIRKLDHEILGHKIGVEPNLLKANARLLQNAHQVNQYRLHFDSTIAAAVANSTGSSDHFVSSDNERFAQVLHKTLTAVFTSDDSLTESEIRACEAHFKSIIARDLFVLILMQPNNQYVECVKGSLKTSGIRSSSAWYNPKGSGSYIGTAGFRLLARLATAVMNQCAAQEDFTTARGILQVASQYYHYVEDKQSGIGFAKKEYLVTPLRLLPICRSLELWQHAFTCDIGDINKANPAESDGEDQGTVEDEDFFTVTGSLVYDMLNFEVPLKKVQTFVTVMSSTYQKEDLLETLKQLAENVYRALDMSKIIKSSPSEGIILPRMSTKSLGQTSLALASKTELYPASAPSSVMSAFAESPVLSREYDLNTVIRRKISVGETPSIAQARKEYCSDDLKSCGNQQAADWMSRTPPTRRRSSAVFSSALLATSSSPVLCLAINNDRAALGLADAHVNVVDINPSEDKKGIRLECHSDAVVTIRMRGNALISGSRDNTLRAWDLRGNPKKRDMLSFFSMSSKSSNTLSSKEDYEVDGTTVSKRSLVMRGHLAAISCMELGHQLGIGRSLLASGSDDGTVRLWDTTKECSVALLSGHRSTGKPADNGGVSCLRLLASDDDLATGYRRRTVQIWDLAVCKLKVNVEAHQAGIRDLQVSGTRLVTAANDRVVKVWDTAFRGSGHTMQAVQELRGHGGPVQCVILGGPADPTICAGSADGQVRVWDLRYVQRGPRLTLSGHMGPVTRLQRDFTKLVSAGEDGWLRIWNLLSGLCLREKQAHFSGLTCLEMQDSLVYSGSWDGSVRVWDIENAI</sequence>
<feature type="domain" description="UDENN" evidence="6">
    <location>
        <begin position="258"/>
        <end position="744"/>
    </location>
</feature>
<dbReference type="PANTHER" id="PTHR12296:SF21">
    <property type="entry name" value="DENN DOMAIN-CONTAINING PROTEIN 3"/>
    <property type="match status" value="1"/>
</dbReference>
<dbReference type="PROSITE" id="PS50082">
    <property type="entry name" value="WD_REPEATS_2"/>
    <property type="match status" value="6"/>
</dbReference>
<protein>
    <submittedName>
        <fullName evidence="7">Cdc4 and related F-box and WD-40 proteins</fullName>
    </submittedName>
</protein>
<evidence type="ECO:0000259" key="6">
    <source>
        <dbReference type="PROSITE" id="PS50211"/>
    </source>
</evidence>
<evidence type="ECO:0000259" key="5">
    <source>
        <dbReference type="PROSITE" id="PS50004"/>
    </source>
</evidence>
<dbReference type="InterPro" id="IPR037516">
    <property type="entry name" value="Tripartite_DENN"/>
</dbReference>
<name>A0A0P1A8K7_PLAHL</name>
<dbReference type="PROSITE" id="PS00678">
    <property type="entry name" value="WD_REPEATS_1"/>
    <property type="match status" value="4"/>
</dbReference>
<evidence type="ECO:0000256" key="3">
    <source>
        <dbReference type="PROSITE-ProRule" id="PRU00221"/>
    </source>
</evidence>
<feature type="repeat" description="WD" evidence="3">
    <location>
        <begin position="1335"/>
        <end position="1374"/>
    </location>
</feature>
<dbReference type="STRING" id="4781.A0A0P1A8K7"/>
<dbReference type="PRINTS" id="PR00320">
    <property type="entry name" value="GPROTEINBRPT"/>
</dbReference>
<dbReference type="PANTHER" id="PTHR12296">
    <property type="entry name" value="DENN DOMAIN-CONTAINING PROTEIN 4"/>
    <property type="match status" value="1"/>
</dbReference>
<dbReference type="Gene3D" id="2.60.40.150">
    <property type="entry name" value="C2 domain"/>
    <property type="match status" value="1"/>
</dbReference>
<dbReference type="Proteomes" id="UP000054928">
    <property type="component" value="Unassembled WGS sequence"/>
</dbReference>
<keyword evidence="8" id="KW-1185">Reference proteome</keyword>
<feature type="region of interest" description="Disordered" evidence="4">
    <location>
        <begin position="214"/>
        <end position="233"/>
    </location>
</feature>
<feature type="repeat" description="WD" evidence="3">
    <location>
        <begin position="1551"/>
        <end position="1586"/>
    </location>
</feature>
<dbReference type="PROSITE" id="PS50211">
    <property type="entry name" value="DENN"/>
    <property type="match status" value="1"/>
</dbReference>
<dbReference type="InterPro" id="IPR001680">
    <property type="entry name" value="WD40_rpt"/>
</dbReference>
<dbReference type="SMART" id="SM00320">
    <property type="entry name" value="WD40"/>
    <property type="match status" value="8"/>
</dbReference>
<dbReference type="InterPro" id="IPR019775">
    <property type="entry name" value="WD40_repeat_CS"/>
</dbReference>
<dbReference type="RefSeq" id="XP_024573030.1">
    <property type="nucleotide sequence ID" value="XM_024721899.1"/>
</dbReference>
<feature type="domain" description="C2" evidence="5">
    <location>
        <begin position="17"/>
        <end position="175"/>
    </location>
</feature>
<feature type="repeat" description="WD" evidence="3">
    <location>
        <begin position="1409"/>
        <end position="1445"/>
    </location>
</feature>
<dbReference type="Gene3D" id="2.130.10.10">
    <property type="entry name" value="YVTN repeat-like/Quinoprotein amine dehydrogenase"/>
    <property type="match status" value="2"/>
</dbReference>
<evidence type="ECO:0000256" key="2">
    <source>
        <dbReference type="ARBA" id="ARBA00022737"/>
    </source>
</evidence>
<keyword evidence="1 3" id="KW-0853">WD repeat</keyword>
<reference evidence="8" key="1">
    <citation type="submission" date="2014-09" db="EMBL/GenBank/DDBJ databases">
        <authorList>
            <person name="Sharma Rahul"/>
            <person name="Thines Marco"/>
        </authorList>
    </citation>
    <scope>NUCLEOTIDE SEQUENCE [LARGE SCALE GENOMIC DNA]</scope>
</reference>
<dbReference type="OrthoDB" id="75250at2759"/>
<keyword evidence="2" id="KW-0677">Repeat</keyword>
<dbReference type="OMA" id="MYKKDPN"/>
<dbReference type="InterPro" id="IPR020472">
    <property type="entry name" value="WD40_PAC1"/>
</dbReference>
<dbReference type="SUPFAM" id="SSF49562">
    <property type="entry name" value="C2 domain (Calcium/lipid-binding domain, CaLB)"/>
    <property type="match status" value="1"/>
</dbReference>
<evidence type="ECO:0000313" key="8">
    <source>
        <dbReference type="Proteomes" id="UP000054928"/>
    </source>
</evidence>
<dbReference type="Gene3D" id="3.30.450.200">
    <property type="match status" value="1"/>
</dbReference>
<feature type="repeat" description="WD" evidence="3">
    <location>
        <begin position="1636"/>
        <end position="1671"/>
    </location>
</feature>
<dbReference type="Gene3D" id="3.40.50.11500">
    <property type="match status" value="1"/>
</dbReference>
<feature type="compositionally biased region" description="Low complexity" evidence="4">
    <location>
        <begin position="222"/>
        <end position="233"/>
    </location>
</feature>
<dbReference type="Pfam" id="PF00400">
    <property type="entry name" value="WD40"/>
    <property type="match status" value="6"/>
</dbReference>
<dbReference type="PROSITE" id="PS50004">
    <property type="entry name" value="C2"/>
    <property type="match status" value="1"/>
</dbReference>
<dbReference type="GO" id="GO:0031410">
    <property type="term" value="C:cytoplasmic vesicle"/>
    <property type="evidence" value="ECO:0007669"/>
    <property type="project" value="TreeGrafter"/>
</dbReference>
<proteinExistence type="predicted"/>
<evidence type="ECO:0000256" key="1">
    <source>
        <dbReference type="ARBA" id="ARBA00022574"/>
    </source>
</evidence>
<dbReference type="GeneID" id="36398385"/>
<organism evidence="7 8">
    <name type="scientific">Plasmopara halstedii</name>
    <name type="common">Downy mildew of sunflower</name>
    <dbReference type="NCBI Taxonomy" id="4781"/>
    <lineage>
        <taxon>Eukaryota</taxon>
        <taxon>Sar</taxon>
        <taxon>Stramenopiles</taxon>
        <taxon>Oomycota</taxon>
        <taxon>Peronosporomycetes</taxon>
        <taxon>Peronosporales</taxon>
        <taxon>Peronosporaceae</taxon>
        <taxon>Plasmopara</taxon>
    </lineage>
</organism>
<dbReference type="InterPro" id="IPR015943">
    <property type="entry name" value="WD40/YVTN_repeat-like_dom_sf"/>
</dbReference>